<keyword evidence="3" id="KW-1185">Reference proteome</keyword>
<evidence type="ECO:0000313" key="3">
    <source>
        <dbReference type="Proteomes" id="UP000317093"/>
    </source>
</evidence>
<dbReference type="RefSeq" id="WP_145258205.1">
    <property type="nucleotide sequence ID" value="NZ_CP036279.1"/>
</dbReference>
<feature type="domain" description="Endoribonuclease L-PSP/chorismate mutase-like" evidence="1">
    <location>
        <begin position="10"/>
        <end position="143"/>
    </location>
</feature>
<evidence type="ECO:0000313" key="2">
    <source>
        <dbReference type="EMBL" id="QDU61639.1"/>
    </source>
</evidence>
<accession>A0A518B3S2</accession>
<dbReference type="InterPro" id="IPR035959">
    <property type="entry name" value="RutC-like_sf"/>
</dbReference>
<name>A0A518B3S2_9BACT</name>
<sequence>MSHEMQVERLGLELPPAPKPVGTYVPAVRVDKLLYVSGHGPLLPDQTLITGKVGADLTLEQGVAAARTTGLGMLATLRSQLGSLDRVARVVKVFGLVNATPDFTDHPKVINGFTDLMVEIFADSGWAARSAVGAPSLPMNIAVEVEAIFEIVD</sequence>
<dbReference type="InterPro" id="IPR013813">
    <property type="entry name" value="Endoribo_LPSP/chorism_mut-like"/>
</dbReference>
<dbReference type="AlphaFoldDB" id="A0A518B3S2"/>
<evidence type="ECO:0000259" key="1">
    <source>
        <dbReference type="Pfam" id="PF14588"/>
    </source>
</evidence>
<dbReference type="EMBL" id="CP036279">
    <property type="protein sequence ID" value="QDU61639.1"/>
    <property type="molecule type" value="Genomic_DNA"/>
</dbReference>
<dbReference type="PANTHER" id="PTHR43760:SF1">
    <property type="entry name" value="ENDORIBONUCLEASE L-PSP_CHORISMATE MUTASE-LIKE DOMAIN-CONTAINING PROTEIN"/>
    <property type="match status" value="1"/>
</dbReference>
<gene>
    <name evidence="2" type="ORF">Pan216_25000</name>
</gene>
<dbReference type="Gene3D" id="3.30.1330.40">
    <property type="entry name" value="RutC-like"/>
    <property type="match status" value="1"/>
</dbReference>
<dbReference type="Pfam" id="PF14588">
    <property type="entry name" value="YjgF_endoribonc"/>
    <property type="match status" value="1"/>
</dbReference>
<dbReference type="PANTHER" id="PTHR43760">
    <property type="entry name" value="ENDORIBONUCLEASE-RELATED"/>
    <property type="match status" value="1"/>
</dbReference>
<dbReference type="OrthoDB" id="9806350at2"/>
<dbReference type="CDD" id="cd02199">
    <property type="entry name" value="YjgF_YER057c_UK114_like_1"/>
    <property type="match status" value="1"/>
</dbReference>
<protein>
    <submittedName>
        <fullName evidence="2">Endoribonuclease L-PSP</fullName>
    </submittedName>
</protein>
<dbReference type="KEGG" id="knv:Pan216_25000"/>
<proteinExistence type="predicted"/>
<organism evidence="2 3">
    <name type="scientific">Kolteria novifilia</name>
    <dbReference type="NCBI Taxonomy" id="2527975"/>
    <lineage>
        <taxon>Bacteria</taxon>
        <taxon>Pseudomonadati</taxon>
        <taxon>Planctomycetota</taxon>
        <taxon>Planctomycetia</taxon>
        <taxon>Kolteriales</taxon>
        <taxon>Kolteriaceae</taxon>
        <taxon>Kolteria</taxon>
    </lineage>
</organism>
<dbReference type="Proteomes" id="UP000317093">
    <property type="component" value="Chromosome"/>
</dbReference>
<reference evidence="2 3" key="1">
    <citation type="submission" date="2019-02" db="EMBL/GenBank/DDBJ databases">
        <title>Deep-cultivation of Planctomycetes and their phenomic and genomic characterization uncovers novel biology.</title>
        <authorList>
            <person name="Wiegand S."/>
            <person name="Jogler M."/>
            <person name="Boedeker C."/>
            <person name="Pinto D."/>
            <person name="Vollmers J."/>
            <person name="Rivas-Marin E."/>
            <person name="Kohn T."/>
            <person name="Peeters S.H."/>
            <person name="Heuer A."/>
            <person name="Rast P."/>
            <person name="Oberbeckmann S."/>
            <person name="Bunk B."/>
            <person name="Jeske O."/>
            <person name="Meyerdierks A."/>
            <person name="Storesund J.E."/>
            <person name="Kallscheuer N."/>
            <person name="Luecker S."/>
            <person name="Lage O.M."/>
            <person name="Pohl T."/>
            <person name="Merkel B.J."/>
            <person name="Hornburger P."/>
            <person name="Mueller R.-W."/>
            <person name="Bruemmer F."/>
            <person name="Labrenz M."/>
            <person name="Spormann A.M."/>
            <person name="Op den Camp H."/>
            <person name="Overmann J."/>
            <person name="Amann R."/>
            <person name="Jetten M.S.M."/>
            <person name="Mascher T."/>
            <person name="Medema M.H."/>
            <person name="Devos D.P."/>
            <person name="Kaster A.-K."/>
            <person name="Ovreas L."/>
            <person name="Rohde M."/>
            <person name="Galperin M.Y."/>
            <person name="Jogler C."/>
        </authorList>
    </citation>
    <scope>NUCLEOTIDE SEQUENCE [LARGE SCALE GENOMIC DNA]</scope>
    <source>
        <strain evidence="2 3">Pan216</strain>
    </source>
</reference>
<dbReference type="SUPFAM" id="SSF55298">
    <property type="entry name" value="YjgF-like"/>
    <property type="match status" value="1"/>
</dbReference>